<evidence type="ECO:0000313" key="3">
    <source>
        <dbReference type="Proteomes" id="UP000176299"/>
    </source>
</evidence>
<dbReference type="AlphaFoldDB" id="A0A1G1W3U3"/>
<feature type="transmembrane region" description="Helical" evidence="1">
    <location>
        <begin position="36"/>
        <end position="69"/>
    </location>
</feature>
<proteinExistence type="predicted"/>
<evidence type="ECO:0000256" key="1">
    <source>
        <dbReference type="SAM" id="Phobius"/>
    </source>
</evidence>
<keyword evidence="1" id="KW-0812">Transmembrane</keyword>
<gene>
    <name evidence="2" type="ORF">A2113_03455</name>
</gene>
<evidence type="ECO:0000313" key="2">
    <source>
        <dbReference type="EMBL" id="OGY22291.1"/>
    </source>
</evidence>
<organism evidence="2 3">
    <name type="scientific">Candidatus Woykebacteria bacterium GWA1_44_8</name>
    <dbReference type="NCBI Taxonomy" id="1802591"/>
    <lineage>
        <taxon>Bacteria</taxon>
        <taxon>Candidatus Woykeibacteriota</taxon>
    </lineage>
</organism>
<reference evidence="2 3" key="1">
    <citation type="journal article" date="2016" name="Nat. Commun.">
        <title>Thousands of microbial genomes shed light on interconnected biogeochemical processes in an aquifer system.</title>
        <authorList>
            <person name="Anantharaman K."/>
            <person name="Brown C.T."/>
            <person name="Hug L.A."/>
            <person name="Sharon I."/>
            <person name="Castelle C.J."/>
            <person name="Probst A.J."/>
            <person name="Thomas B.C."/>
            <person name="Singh A."/>
            <person name="Wilkins M.J."/>
            <person name="Karaoz U."/>
            <person name="Brodie E.L."/>
            <person name="Williams K.H."/>
            <person name="Hubbard S.S."/>
            <person name="Banfield J.F."/>
        </authorList>
    </citation>
    <scope>NUCLEOTIDE SEQUENCE [LARGE SCALE GENOMIC DNA]</scope>
</reference>
<keyword evidence="1" id="KW-0472">Membrane</keyword>
<sequence length="153" mass="18225">MGYKLIVIIIESSVILYFLGYPVFKKRPLFIREFTSSVIVLTFFSILATISFQIFYIFGVFLGIFVYFYGRTWFILGINFDQIKTALEKALAMTRSEFSRNNNEYTVKDLLKISISKFMGFKVVRFYPYRRIRKVSLIQNVFRKFISSYYISF</sequence>
<protein>
    <submittedName>
        <fullName evidence="2">Uncharacterized protein</fullName>
    </submittedName>
</protein>
<accession>A0A1G1W3U3</accession>
<comment type="caution">
    <text evidence="2">The sequence shown here is derived from an EMBL/GenBank/DDBJ whole genome shotgun (WGS) entry which is preliminary data.</text>
</comment>
<keyword evidence="1" id="KW-1133">Transmembrane helix</keyword>
<feature type="transmembrane region" description="Helical" evidence="1">
    <location>
        <begin position="6"/>
        <end position="24"/>
    </location>
</feature>
<dbReference type="EMBL" id="MHCN01000007">
    <property type="protein sequence ID" value="OGY22291.1"/>
    <property type="molecule type" value="Genomic_DNA"/>
</dbReference>
<dbReference type="Proteomes" id="UP000176299">
    <property type="component" value="Unassembled WGS sequence"/>
</dbReference>
<dbReference type="STRING" id="1802591.A2113_03455"/>
<name>A0A1G1W3U3_9BACT</name>